<gene>
    <name evidence="1" type="ORF">S12H4_22776</name>
</gene>
<comment type="caution">
    <text evidence="1">The sequence shown here is derived from an EMBL/GenBank/DDBJ whole genome shotgun (WGS) entry which is preliminary data.</text>
</comment>
<feature type="non-terminal residue" evidence="1">
    <location>
        <position position="30"/>
    </location>
</feature>
<name>X1STD8_9ZZZZ</name>
<protein>
    <submittedName>
        <fullName evidence="1">Uncharacterized protein</fullName>
    </submittedName>
</protein>
<dbReference type="AlphaFoldDB" id="X1STD8"/>
<reference evidence="1" key="1">
    <citation type="journal article" date="2014" name="Front. Microbiol.">
        <title>High frequency of phylogenetically diverse reductive dehalogenase-homologous genes in deep subseafloor sedimentary metagenomes.</title>
        <authorList>
            <person name="Kawai M."/>
            <person name="Futagami T."/>
            <person name="Toyoda A."/>
            <person name="Takaki Y."/>
            <person name="Nishi S."/>
            <person name="Hori S."/>
            <person name="Arai W."/>
            <person name="Tsubouchi T."/>
            <person name="Morono Y."/>
            <person name="Uchiyama I."/>
            <person name="Ito T."/>
            <person name="Fujiyama A."/>
            <person name="Inagaki F."/>
            <person name="Takami H."/>
        </authorList>
    </citation>
    <scope>NUCLEOTIDE SEQUENCE</scope>
    <source>
        <strain evidence="1">Expedition CK06-06</strain>
    </source>
</reference>
<evidence type="ECO:0000313" key="1">
    <source>
        <dbReference type="EMBL" id="GAI78615.1"/>
    </source>
</evidence>
<sequence>MARLTALPSLDIIHGFRGILDFYLWKGLPC</sequence>
<dbReference type="EMBL" id="BARW01011946">
    <property type="protein sequence ID" value="GAI78615.1"/>
    <property type="molecule type" value="Genomic_DNA"/>
</dbReference>
<proteinExistence type="predicted"/>
<organism evidence="1">
    <name type="scientific">marine sediment metagenome</name>
    <dbReference type="NCBI Taxonomy" id="412755"/>
    <lineage>
        <taxon>unclassified sequences</taxon>
        <taxon>metagenomes</taxon>
        <taxon>ecological metagenomes</taxon>
    </lineage>
</organism>
<accession>X1STD8</accession>